<dbReference type="EMBL" id="JBHRYQ010000001">
    <property type="protein sequence ID" value="MFC3811465.1"/>
    <property type="molecule type" value="Genomic_DNA"/>
</dbReference>
<protein>
    <recommendedName>
        <fullName evidence="3">Tetratricopeptide repeat protein</fullName>
    </recommendedName>
</protein>
<keyword evidence="2" id="KW-1185">Reference proteome</keyword>
<dbReference type="RefSeq" id="WP_379838304.1">
    <property type="nucleotide sequence ID" value="NZ_JBHRYQ010000001.1"/>
</dbReference>
<reference evidence="2" key="1">
    <citation type="journal article" date="2019" name="Int. J. Syst. Evol. Microbiol.">
        <title>The Global Catalogue of Microorganisms (GCM) 10K type strain sequencing project: providing services to taxonomists for standard genome sequencing and annotation.</title>
        <authorList>
            <consortium name="The Broad Institute Genomics Platform"/>
            <consortium name="The Broad Institute Genome Sequencing Center for Infectious Disease"/>
            <person name="Wu L."/>
            <person name="Ma J."/>
        </authorList>
    </citation>
    <scope>NUCLEOTIDE SEQUENCE [LARGE SCALE GENOMIC DNA]</scope>
    <source>
        <strain evidence="2">CECT 7956</strain>
    </source>
</reference>
<evidence type="ECO:0008006" key="3">
    <source>
        <dbReference type="Google" id="ProtNLM"/>
    </source>
</evidence>
<evidence type="ECO:0000313" key="2">
    <source>
        <dbReference type="Proteomes" id="UP001595616"/>
    </source>
</evidence>
<comment type="caution">
    <text evidence="1">The sequence shown here is derived from an EMBL/GenBank/DDBJ whole genome shotgun (WGS) entry which is preliminary data.</text>
</comment>
<gene>
    <name evidence="1" type="ORF">ACFOOI_12440</name>
</gene>
<name>A0ABV7YYS1_9BACT</name>
<organism evidence="1 2">
    <name type="scientific">Lacihabitans lacunae</name>
    <dbReference type="NCBI Taxonomy" id="1028214"/>
    <lineage>
        <taxon>Bacteria</taxon>
        <taxon>Pseudomonadati</taxon>
        <taxon>Bacteroidota</taxon>
        <taxon>Cytophagia</taxon>
        <taxon>Cytophagales</taxon>
        <taxon>Leadbetterellaceae</taxon>
        <taxon>Lacihabitans</taxon>
    </lineage>
</organism>
<dbReference type="Proteomes" id="UP001595616">
    <property type="component" value="Unassembled WGS sequence"/>
</dbReference>
<sequence length="782" mass="89579">MRKFISKTSVKILVVFVILACGPMPLDLGEFFSLFYPENATSPTETNPYFYTPLVLNENTEAYYTAAEEGKSKESLEQKLNVEAWQGYLKNKVGAKELQMGLYESGMLSGLVKKVKYIDAEAASYLQFCAEVDGNSPVQRYYWEEPVPVDSSKLVALYNQALSEKSQASSAFLKERYEFQFIKLGAILGLNKEVLDASKKGAVSVKDQTFISEWSESRLAGIKMAMGDTAEAVCQFAQVFAKSPTRRYQADLSVRRLSTKWFEESLVFAKSDDEKANVYALWAIQPFQDGLHLGEKIYALNPNHPMLELVFAREINKNEKTFFAERNARIYIFDTKYTDDEGKIDEIKIDKAQKEGEQYIVQLQGFANTVLSEEKNKSLDFWRLSLAYLYYLKGDIEKGSALVAQMKVSENPFINKQATFLEFEFLDKVYTPETESILMDKAVAFAEVKTFRDNNFRQKISESLYTFYTKPKTQKRSTWGWLTSCSSQDEHFENQDVKGFLALQMGATTGGDYGYELSKTQNFYVDTCSSGFLKKVIAFVHSSKLNPAEKKLVNYAHLEPEYLELALVRALVSEGDYADASAQISKVSDAYLVLNGFTDYFYSDAKDFNFNKKTKGADPKYFLRNLADINAKIKANKATADELYAFGKMQYNLGYFGNGWLLQKREKSELDLRYTEDISGNYYSNKEAIASFEKALSMNPEKELAAKICYAGALCERNQYLVKFYEGYPEDYEKEEAYIAKMKAQELPKFRSYFTKLWQNYQDTQYQKQVLKECQTYAQITR</sequence>
<accession>A0ABV7YYS1</accession>
<evidence type="ECO:0000313" key="1">
    <source>
        <dbReference type="EMBL" id="MFC3811465.1"/>
    </source>
</evidence>
<proteinExistence type="predicted"/>